<dbReference type="KEGG" id="paro:CUV01_01890"/>
<dbReference type="GO" id="GO:0005737">
    <property type="term" value="C:cytoplasm"/>
    <property type="evidence" value="ECO:0007669"/>
    <property type="project" value="TreeGrafter"/>
</dbReference>
<dbReference type="AlphaFoldDB" id="A0A2K9EBP2"/>
<proteinExistence type="predicted"/>
<accession>A0A2K9EBP2</accession>
<feature type="domain" description="FAD dependent oxidoreductase" evidence="2">
    <location>
        <begin position="15"/>
        <end position="399"/>
    </location>
</feature>
<name>A0A2K9EBP2_9RHOB</name>
<protein>
    <submittedName>
        <fullName evidence="3">Amino acid dehydrogenase</fullName>
    </submittedName>
</protein>
<evidence type="ECO:0000313" key="4">
    <source>
        <dbReference type="Proteomes" id="UP000233742"/>
    </source>
</evidence>
<organism evidence="3 4">
    <name type="scientific">Paracoccus tegillarcae</name>
    <dbReference type="NCBI Taxonomy" id="1529068"/>
    <lineage>
        <taxon>Bacteria</taxon>
        <taxon>Pseudomonadati</taxon>
        <taxon>Pseudomonadota</taxon>
        <taxon>Alphaproteobacteria</taxon>
        <taxon>Rhodobacterales</taxon>
        <taxon>Paracoccaceae</taxon>
        <taxon>Paracoccus</taxon>
    </lineage>
</organism>
<dbReference type="Gene3D" id="3.50.50.60">
    <property type="entry name" value="FAD/NAD(P)-binding domain"/>
    <property type="match status" value="2"/>
</dbReference>
<keyword evidence="1" id="KW-0560">Oxidoreductase</keyword>
<dbReference type="GO" id="GO:0016491">
    <property type="term" value="F:oxidoreductase activity"/>
    <property type="evidence" value="ECO:0007669"/>
    <property type="project" value="UniProtKB-KW"/>
</dbReference>
<dbReference type="InterPro" id="IPR006076">
    <property type="entry name" value="FAD-dep_OxRdtase"/>
</dbReference>
<keyword evidence="4" id="KW-1185">Reference proteome</keyword>
<dbReference type="Pfam" id="PF01266">
    <property type="entry name" value="DAO"/>
    <property type="match status" value="1"/>
</dbReference>
<evidence type="ECO:0000313" key="3">
    <source>
        <dbReference type="EMBL" id="AUH32310.1"/>
    </source>
</evidence>
<dbReference type="InterPro" id="IPR036188">
    <property type="entry name" value="FAD/NAD-bd_sf"/>
</dbReference>
<sequence>MSTPNCAARGMAETLVLGAGIVGVCTALALQVRGHAVTLIDRKAPGQETSFGNACIIQSEAVEPYPMPLAPRALWAIATGRGNDVRWSLRGLMAQAGPLIGYARHSRPAAHARAIAVYRRLIPDACKAHAPLIRAAGADDLIRRDGYLELFRSAQGFDGGQVMAARFRDRYGVGARVLDGAELRALEPSVTADLPGAVHWTDSWTVTDPAQLTARYAGALTSRGGRILQGDAMALHRVGAAWRLEGPTPVQAEHAVVAMGPWSAPMVARYGLRVPLLLKRGYHRHLRPERMPHRPLADLENGIVLSPTRDGLRLCSGADLSARPAADPVQLRVGMRAASELLGPMSAAAGPIWTGRRPCMPDMLPVVGAVPGQPGLWAQFGHGHHGLTLAAVTADILADQMDGGETWPELSPARLMG</sequence>
<evidence type="ECO:0000259" key="2">
    <source>
        <dbReference type="Pfam" id="PF01266"/>
    </source>
</evidence>
<dbReference type="PANTHER" id="PTHR13847">
    <property type="entry name" value="SARCOSINE DEHYDROGENASE-RELATED"/>
    <property type="match status" value="1"/>
</dbReference>
<dbReference type="Gene3D" id="3.30.9.10">
    <property type="entry name" value="D-Amino Acid Oxidase, subunit A, domain 2"/>
    <property type="match status" value="1"/>
</dbReference>
<dbReference type="PANTHER" id="PTHR13847:SF289">
    <property type="entry name" value="GLYCINE OXIDASE"/>
    <property type="match status" value="1"/>
</dbReference>
<evidence type="ECO:0000256" key="1">
    <source>
        <dbReference type="ARBA" id="ARBA00023002"/>
    </source>
</evidence>
<gene>
    <name evidence="3" type="ORF">CUV01_01890</name>
</gene>
<reference evidence="3 4" key="1">
    <citation type="submission" date="2017-12" db="EMBL/GenBank/DDBJ databases">
        <authorList>
            <person name="Hurst M.R.H."/>
        </authorList>
    </citation>
    <scope>NUCLEOTIDE SEQUENCE [LARGE SCALE GENOMIC DNA]</scope>
    <source>
        <strain evidence="3 4">BM15</strain>
    </source>
</reference>
<dbReference type="SUPFAM" id="SSF51905">
    <property type="entry name" value="FAD/NAD(P)-binding domain"/>
    <property type="match status" value="1"/>
</dbReference>
<dbReference type="EMBL" id="CP025408">
    <property type="protein sequence ID" value="AUH32310.1"/>
    <property type="molecule type" value="Genomic_DNA"/>
</dbReference>
<dbReference type="Proteomes" id="UP000233742">
    <property type="component" value="Chromosome"/>
</dbReference>